<evidence type="ECO:0000256" key="5">
    <source>
        <dbReference type="ARBA" id="ARBA00023176"/>
    </source>
</evidence>
<evidence type="ECO:0000256" key="4">
    <source>
        <dbReference type="ARBA" id="ARBA00023136"/>
    </source>
</evidence>
<dbReference type="PRINTS" id="PR00314">
    <property type="entry name" value="CLATHRINADPT"/>
</dbReference>
<dbReference type="GO" id="GO:0030131">
    <property type="term" value="C:clathrin adaptor complex"/>
    <property type="evidence" value="ECO:0007669"/>
    <property type="project" value="UniProtKB-UniRule"/>
</dbReference>
<dbReference type="InterPro" id="IPR001392">
    <property type="entry name" value="Clathrin_mu"/>
</dbReference>
<evidence type="ECO:0000256" key="3">
    <source>
        <dbReference type="ARBA" id="ARBA00022927"/>
    </source>
</evidence>
<dbReference type="Pfam" id="PF01217">
    <property type="entry name" value="Clat_adaptor_s"/>
    <property type="match status" value="1"/>
</dbReference>
<evidence type="ECO:0000256" key="6">
    <source>
        <dbReference type="PIRNR" id="PIRNR005992"/>
    </source>
</evidence>
<dbReference type="AlphaFoldDB" id="A0A7D9DNY4"/>
<dbReference type="Gene3D" id="3.30.450.60">
    <property type="match status" value="1"/>
</dbReference>
<dbReference type="SUPFAM" id="SSF64356">
    <property type="entry name" value="SNARE-like"/>
    <property type="match status" value="1"/>
</dbReference>
<comment type="subcellular location">
    <subcellularLocation>
        <location evidence="1">Membrane</location>
        <location evidence="1">Coated pit</location>
        <topology evidence="1">Peripheral membrane protein</topology>
        <orientation evidence="1">Cytoplasmic side</orientation>
    </subcellularLocation>
</comment>
<dbReference type="InterPro" id="IPR022775">
    <property type="entry name" value="AP_mu_sigma_su"/>
</dbReference>
<dbReference type="EMBL" id="CACRXK020001691">
    <property type="protein sequence ID" value="CAB3990615.1"/>
    <property type="molecule type" value="Genomic_DNA"/>
</dbReference>
<evidence type="ECO:0000256" key="1">
    <source>
        <dbReference type="ARBA" id="ARBA00004277"/>
    </source>
</evidence>
<dbReference type="OrthoDB" id="10259133at2759"/>
<protein>
    <submittedName>
        <fullName evidence="7">AP-4 complex subunit mu-like</fullName>
    </submittedName>
</protein>
<keyword evidence="2 6" id="KW-0813">Transport</keyword>
<keyword evidence="5" id="KW-0168">Coated pit</keyword>
<dbReference type="Gene3D" id="2.60.40.1170">
    <property type="entry name" value="Mu homology domain, subdomain B"/>
    <property type="match status" value="2"/>
</dbReference>
<dbReference type="InterPro" id="IPR028565">
    <property type="entry name" value="MHD"/>
</dbReference>
<dbReference type="GO" id="GO:0006886">
    <property type="term" value="P:intracellular protein transport"/>
    <property type="evidence" value="ECO:0007669"/>
    <property type="project" value="UniProtKB-UniRule"/>
</dbReference>
<dbReference type="InterPro" id="IPR050431">
    <property type="entry name" value="Adaptor_comp_med_subunit"/>
</dbReference>
<dbReference type="PIRSF" id="PIRSF005992">
    <property type="entry name" value="Clathrin_mu"/>
    <property type="match status" value="1"/>
</dbReference>
<reference evidence="7" key="1">
    <citation type="submission" date="2020-04" db="EMBL/GenBank/DDBJ databases">
        <authorList>
            <person name="Alioto T."/>
            <person name="Alioto T."/>
            <person name="Gomez Garrido J."/>
        </authorList>
    </citation>
    <scope>NUCLEOTIDE SEQUENCE</scope>
    <source>
        <strain evidence="7">A484AB</strain>
    </source>
</reference>
<dbReference type="PANTHER" id="PTHR10529">
    <property type="entry name" value="AP COMPLEX SUBUNIT MU"/>
    <property type="match status" value="1"/>
</dbReference>
<gene>
    <name evidence="7" type="ORF">PACLA_8A054841</name>
</gene>
<sequence length="438" mass="49756">MFSQLFVLTERGDALIFRDYRGDIEQKCTEIFYNKIKSARDNQPPCFNSDGVNYIFVHTAGLYFVLTTKKNASPNCALEFLQRFACICKDYCGVLNENSIQQNFVLIYEILDEVLNFGYVQETYSQAIKPYIQNQPTVVEPYDKSTQFPGRAVFGLEKLRVGSDAANRPVGHSDRFSTPKKGEIFSDILERLLVQVDPEGNVLRSEIIGTITLRSFLPDGCVLTMALSDELYKLHVENGFGTQLEDYNLHPSVNCAEFESSGKLSVMPLVGEFALMNYRMSGTVSKERLPFTVEMTFEDSSTTKFIDVSIQIHCSIPSDKYVEKVMVQFPVPEDTQSVSCSGQTVEFSKESDLVTWHITQFQGGTTIRALFKLNGLFEENFEYRHELDAVNLRFEIPQFLCSRAKVKSLRISGGAGKIEHTTKWTRQITHSDSYIIRL</sequence>
<evidence type="ECO:0000313" key="8">
    <source>
        <dbReference type="Proteomes" id="UP001152795"/>
    </source>
</evidence>
<dbReference type="Proteomes" id="UP001152795">
    <property type="component" value="Unassembled WGS sequence"/>
</dbReference>
<proteinExistence type="inferred from homology"/>
<dbReference type="FunFam" id="3.30.450.60:FF:000002">
    <property type="entry name" value="AP-2 complex subunit mu, putative"/>
    <property type="match status" value="1"/>
</dbReference>
<keyword evidence="4" id="KW-0472">Membrane</keyword>
<dbReference type="InterPro" id="IPR011012">
    <property type="entry name" value="Longin-like_dom_sf"/>
</dbReference>
<dbReference type="SUPFAM" id="SSF49447">
    <property type="entry name" value="Second domain of Mu2 adaptin subunit (ap50) of ap2 adaptor"/>
    <property type="match status" value="1"/>
</dbReference>
<evidence type="ECO:0000313" key="7">
    <source>
        <dbReference type="EMBL" id="CAB3990615.1"/>
    </source>
</evidence>
<accession>A0A7D9DNY4</accession>
<evidence type="ECO:0000256" key="2">
    <source>
        <dbReference type="ARBA" id="ARBA00022448"/>
    </source>
</evidence>
<dbReference type="PROSITE" id="PS51072">
    <property type="entry name" value="MHD"/>
    <property type="match status" value="1"/>
</dbReference>
<dbReference type="InterPro" id="IPR036168">
    <property type="entry name" value="AP2_Mu_C_sf"/>
</dbReference>
<comment type="caution">
    <text evidence="7">The sequence shown here is derived from an EMBL/GenBank/DDBJ whole genome shotgun (WGS) entry which is preliminary data.</text>
</comment>
<dbReference type="CDD" id="cd14838">
    <property type="entry name" value="AP4_Mu_N"/>
    <property type="match status" value="1"/>
</dbReference>
<dbReference type="GO" id="GO:0005905">
    <property type="term" value="C:clathrin-coated pit"/>
    <property type="evidence" value="ECO:0007669"/>
    <property type="project" value="UniProtKB-KW"/>
</dbReference>
<dbReference type="GO" id="GO:0016192">
    <property type="term" value="P:vesicle-mediated transport"/>
    <property type="evidence" value="ECO:0007669"/>
    <property type="project" value="InterPro"/>
</dbReference>
<organism evidence="7 8">
    <name type="scientific">Paramuricea clavata</name>
    <name type="common">Red gorgonian</name>
    <name type="synonym">Violescent sea-whip</name>
    <dbReference type="NCBI Taxonomy" id="317549"/>
    <lineage>
        <taxon>Eukaryota</taxon>
        <taxon>Metazoa</taxon>
        <taxon>Cnidaria</taxon>
        <taxon>Anthozoa</taxon>
        <taxon>Octocorallia</taxon>
        <taxon>Malacalcyonacea</taxon>
        <taxon>Plexauridae</taxon>
        <taxon>Paramuricea</taxon>
    </lineage>
</organism>
<keyword evidence="8" id="KW-1185">Reference proteome</keyword>
<dbReference type="Pfam" id="PF00928">
    <property type="entry name" value="Adap_comp_sub"/>
    <property type="match status" value="1"/>
</dbReference>
<comment type="similarity">
    <text evidence="6">Belongs to the adaptor complexes medium subunit family.</text>
</comment>
<name>A0A7D9DNY4_PARCT</name>
<keyword evidence="3 6" id="KW-0653">Protein transport</keyword>